<dbReference type="InterPro" id="IPR001841">
    <property type="entry name" value="Znf_RING"/>
</dbReference>
<dbReference type="RefSeq" id="XP_019041488.1">
    <property type="nucleotide sequence ID" value="XM_019181059.1"/>
</dbReference>
<dbReference type="CDD" id="cd16464">
    <property type="entry name" value="RING-H2_Pirh2-like"/>
    <property type="match status" value="1"/>
</dbReference>
<evidence type="ECO:0000256" key="3">
    <source>
        <dbReference type="ARBA" id="ARBA00022833"/>
    </source>
</evidence>
<dbReference type="STRING" id="683960.A0A1E3PA61"/>
<evidence type="ECO:0000256" key="4">
    <source>
        <dbReference type="PROSITE-ProRule" id="PRU00601"/>
    </source>
</evidence>
<dbReference type="InterPro" id="IPR037275">
    <property type="entry name" value="Znf_CTCHY_sf"/>
</dbReference>
<keyword evidence="2 4" id="KW-0863">Zinc-finger</keyword>
<name>A0A1E3PA61_WICAA</name>
<dbReference type="Pfam" id="PF14599">
    <property type="entry name" value="zinc_ribbon_6"/>
    <property type="match status" value="1"/>
</dbReference>
<reference evidence="8 9" key="1">
    <citation type="journal article" date="2016" name="Proc. Natl. Acad. Sci. U.S.A.">
        <title>Comparative genomics of biotechnologically important yeasts.</title>
        <authorList>
            <person name="Riley R."/>
            <person name="Haridas S."/>
            <person name="Wolfe K.H."/>
            <person name="Lopes M.R."/>
            <person name="Hittinger C.T."/>
            <person name="Goeker M."/>
            <person name="Salamov A.A."/>
            <person name="Wisecaver J.H."/>
            <person name="Long T.M."/>
            <person name="Calvey C.H."/>
            <person name="Aerts A.L."/>
            <person name="Barry K.W."/>
            <person name="Choi C."/>
            <person name="Clum A."/>
            <person name="Coughlan A.Y."/>
            <person name="Deshpande S."/>
            <person name="Douglass A.P."/>
            <person name="Hanson S.J."/>
            <person name="Klenk H.-P."/>
            <person name="LaButti K.M."/>
            <person name="Lapidus A."/>
            <person name="Lindquist E.A."/>
            <person name="Lipzen A.M."/>
            <person name="Meier-Kolthoff J.P."/>
            <person name="Ohm R.A."/>
            <person name="Otillar R.P."/>
            <person name="Pangilinan J.L."/>
            <person name="Peng Y."/>
            <person name="Rokas A."/>
            <person name="Rosa C.A."/>
            <person name="Scheuner C."/>
            <person name="Sibirny A.A."/>
            <person name="Slot J.C."/>
            <person name="Stielow J.B."/>
            <person name="Sun H."/>
            <person name="Kurtzman C.P."/>
            <person name="Blackwell M."/>
            <person name="Grigoriev I.V."/>
            <person name="Jeffries T.W."/>
        </authorList>
    </citation>
    <scope>NUCLEOTIDE SEQUENCE [LARGE SCALE GENOMIC DNA]</scope>
    <source>
        <strain evidence="9">ATCC 58044 / CBS 1984 / NCYC 433 / NRRL Y-366-8</strain>
    </source>
</reference>
<gene>
    <name evidence="8" type="ORF">WICANDRAFT_24815</name>
</gene>
<dbReference type="Gene3D" id="2.20.28.10">
    <property type="match status" value="1"/>
</dbReference>
<dbReference type="PROSITE" id="PS51270">
    <property type="entry name" value="ZF_CTCHY"/>
    <property type="match status" value="1"/>
</dbReference>
<feature type="domain" description="CTCHY-type" evidence="7">
    <location>
        <begin position="191"/>
        <end position="257"/>
    </location>
</feature>
<dbReference type="Pfam" id="PF13639">
    <property type="entry name" value="zf-RING_2"/>
    <property type="match status" value="1"/>
</dbReference>
<sequence>MLDQVIIPESKEPYRNRHHKKKHKHITREIATNSELEELAYVSQSELNDEAFLRKRIKKIRRLSISEEEKNRLTQKLMMGAHYDKIRFQETQEDENMTTEDEDDDLVIVNDCDKVPTYHNESLEIFGCPHYQRNCKMECPRCKQWFGCPICHDEVVTDHKFKREDTRHVMCLKCFEVQEPSEFCDNCDIQFALYYCSKCKLYDNDENKDIYHCDDCGICRLGLGLGQDFFHCKGCNACLSIELQDDHRCIERATQSDCPICGEYMFTSVKPVVFMSCGHAIHQSCYEDHSKHSYKCPTCQKTVLNMEAQFRVLDMEISLQPLPQPYCQWTCVVSCNDCNAKSSCAYHVLGLKCDNCKSYNTVQLKLIKPEESDYESDIS</sequence>
<dbReference type="InterPro" id="IPR039512">
    <property type="entry name" value="RCHY1_zinc-ribbon"/>
</dbReference>
<evidence type="ECO:0000256" key="2">
    <source>
        <dbReference type="ARBA" id="ARBA00022771"/>
    </source>
</evidence>
<dbReference type="PROSITE" id="PS51266">
    <property type="entry name" value="ZF_CHY"/>
    <property type="match status" value="1"/>
</dbReference>
<dbReference type="PROSITE" id="PS50089">
    <property type="entry name" value="ZF_RING_2"/>
    <property type="match status" value="1"/>
</dbReference>
<dbReference type="GO" id="GO:0061630">
    <property type="term" value="F:ubiquitin protein ligase activity"/>
    <property type="evidence" value="ECO:0007669"/>
    <property type="project" value="TreeGrafter"/>
</dbReference>
<proteinExistence type="predicted"/>
<dbReference type="GO" id="GO:0006511">
    <property type="term" value="P:ubiquitin-dependent protein catabolic process"/>
    <property type="evidence" value="ECO:0007669"/>
    <property type="project" value="TreeGrafter"/>
</dbReference>
<keyword evidence="3" id="KW-0862">Zinc</keyword>
<dbReference type="PANTHER" id="PTHR21319:SF0">
    <property type="entry name" value="AND RING FINGER DOMAIN PROTEIN, PUTATIVE (AFU_ORTHOLOGUE AFUA_1G08900)-RELATED"/>
    <property type="match status" value="1"/>
</dbReference>
<feature type="domain" description="RING-type" evidence="5">
    <location>
        <begin position="258"/>
        <end position="300"/>
    </location>
</feature>
<dbReference type="InterPro" id="IPR008913">
    <property type="entry name" value="Znf_CHY"/>
</dbReference>
<dbReference type="SMART" id="SM00184">
    <property type="entry name" value="RING"/>
    <property type="match status" value="2"/>
</dbReference>
<evidence type="ECO:0000259" key="5">
    <source>
        <dbReference type="PROSITE" id="PS50089"/>
    </source>
</evidence>
<evidence type="ECO:0000313" key="9">
    <source>
        <dbReference type="Proteomes" id="UP000094112"/>
    </source>
</evidence>
<evidence type="ECO:0000259" key="7">
    <source>
        <dbReference type="PROSITE" id="PS51270"/>
    </source>
</evidence>
<keyword evidence="9" id="KW-1185">Reference proteome</keyword>
<dbReference type="GeneID" id="30198305"/>
<protein>
    <recommendedName>
        <fullName evidence="10">RING-type domain-containing protein</fullName>
    </recommendedName>
</protein>
<dbReference type="SUPFAM" id="SSF57850">
    <property type="entry name" value="RING/U-box"/>
    <property type="match status" value="1"/>
</dbReference>
<dbReference type="InterPro" id="IPR013083">
    <property type="entry name" value="Znf_RING/FYVE/PHD"/>
</dbReference>
<feature type="domain" description="CHY-type" evidence="6">
    <location>
        <begin position="121"/>
        <end position="189"/>
    </location>
</feature>
<dbReference type="GO" id="GO:0008270">
    <property type="term" value="F:zinc ion binding"/>
    <property type="evidence" value="ECO:0007669"/>
    <property type="project" value="UniProtKB-KW"/>
</dbReference>
<dbReference type="PANTHER" id="PTHR21319">
    <property type="entry name" value="RING FINGER AND CHY ZINC FINGER DOMAIN-CONTAINING PROTEIN 1"/>
    <property type="match status" value="1"/>
</dbReference>
<dbReference type="InterPro" id="IPR017921">
    <property type="entry name" value="Znf_CTCHY"/>
</dbReference>
<dbReference type="GO" id="GO:0016567">
    <property type="term" value="P:protein ubiquitination"/>
    <property type="evidence" value="ECO:0007669"/>
    <property type="project" value="TreeGrafter"/>
</dbReference>
<dbReference type="Gene3D" id="3.30.40.10">
    <property type="entry name" value="Zinc/RING finger domain, C3HC4 (zinc finger)"/>
    <property type="match status" value="1"/>
</dbReference>
<dbReference type="OrthoDB" id="411372at2759"/>
<evidence type="ECO:0000256" key="1">
    <source>
        <dbReference type="ARBA" id="ARBA00022723"/>
    </source>
</evidence>
<keyword evidence="1" id="KW-0479">Metal-binding</keyword>
<evidence type="ECO:0000259" key="6">
    <source>
        <dbReference type="PROSITE" id="PS51266"/>
    </source>
</evidence>
<evidence type="ECO:0008006" key="10">
    <source>
        <dbReference type="Google" id="ProtNLM"/>
    </source>
</evidence>
<dbReference type="AlphaFoldDB" id="A0A1E3PA61"/>
<dbReference type="SUPFAM" id="SSF161219">
    <property type="entry name" value="CHY zinc finger-like"/>
    <property type="match status" value="1"/>
</dbReference>
<accession>A0A1E3PA61</accession>
<dbReference type="Pfam" id="PF05495">
    <property type="entry name" value="zf-CHY"/>
    <property type="match status" value="1"/>
</dbReference>
<dbReference type="GO" id="GO:0005634">
    <property type="term" value="C:nucleus"/>
    <property type="evidence" value="ECO:0007669"/>
    <property type="project" value="TreeGrafter"/>
</dbReference>
<feature type="non-terminal residue" evidence="8">
    <location>
        <position position="379"/>
    </location>
</feature>
<dbReference type="Proteomes" id="UP000094112">
    <property type="component" value="Unassembled WGS sequence"/>
</dbReference>
<evidence type="ECO:0000313" key="8">
    <source>
        <dbReference type="EMBL" id="ODQ62281.1"/>
    </source>
</evidence>
<organism evidence="8 9">
    <name type="scientific">Wickerhamomyces anomalus (strain ATCC 58044 / CBS 1984 / NCYC 433 / NRRL Y-366-8)</name>
    <name type="common">Yeast</name>
    <name type="synonym">Hansenula anomala</name>
    <dbReference type="NCBI Taxonomy" id="683960"/>
    <lineage>
        <taxon>Eukaryota</taxon>
        <taxon>Fungi</taxon>
        <taxon>Dikarya</taxon>
        <taxon>Ascomycota</taxon>
        <taxon>Saccharomycotina</taxon>
        <taxon>Saccharomycetes</taxon>
        <taxon>Phaffomycetales</taxon>
        <taxon>Wickerhamomycetaceae</taxon>
        <taxon>Wickerhamomyces</taxon>
    </lineage>
</organism>
<dbReference type="EMBL" id="KV454208">
    <property type="protein sequence ID" value="ODQ62281.1"/>
    <property type="molecule type" value="Genomic_DNA"/>
</dbReference>
<dbReference type="SUPFAM" id="SSF161245">
    <property type="entry name" value="Zinc hairpin stack"/>
    <property type="match status" value="1"/>
</dbReference>
<dbReference type="InterPro" id="IPR037274">
    <property type="entry name" value="Znf_CHY_sf"/>
</dbReference>